<dbReference type="CDD" id="cd01851">
    <property type="entry name" value="GBP"/>
    <property type="match status" value="1"/>
</dbReference>
<keyword evidence="2" id="KW-0378">Hydrolase</keyword>
<keyword evidence="1" id="KW-0547">Nucleotide-binding</keyword>
<keyword evidence="9" id="KW-1185">Reference proteome</keyword>
<feature type="coiled-coil region" evidence="5">
    <location>
        <begin position="526"/>
        <end position="560"/>
    </location>
</feature>
<evidence type="ECO:0000256" key="6">
    <source>
        <dbReference type="SAM" id="MobiDB-lite"/>
    </source>
</evidence>
<dbReference type="eggNOG" id="KOG2037">
    <property type="taxonomic scope" value="Eukaryota"/>
</dbReference>
<dbReference type="Gene3D" id="1.20.1000.10">
    <property type="entry name" value="Guanylate-binding protein, C-terminal domain"/>
    <property type="match status" value="1"/>
</dbReference>
<evidence type="ECO:0000256" key="3">
    <source>
        <dbReference type="ARBA" id="ARBA00023134"/>
    </source>
</evidence>
<dbReference type="GO" id="GO:0005525">
    <property type="term" value="F:GTP binding"/>
    <property type="evidence" value="ECO:0000318"/>
    <property type="project" value="GO_Central"/>
</dbReference>
<evidence type="ECO:0000313" key="8">
    <source>
        <dbReference type="EMBL" id="EFJ26960.1"/>
    </source>
</evidence>
<dbReference type="FunCoup" id="D8RLP6">
    <property type="interactions" value="971"/>
</dbReference>
<dbReference type="Gramene" id="EFJ26960">
    <property type="protein sequence ID" value="EFJ26960"/>
    <property type="gene ID" value="SELMODRAFT_96594"/>
</dbReference>
<name>D8RLP6_SELML</name>
<sequence length="725" mass="81175">MFSRLGFGGGAPPGTPKRIVELDPATAAAAPPAAPASNASNGTGPAKAIRLVYCDDKGRFRMDAEAVAALQLVKGPIGVVSVCGRARQGKSFILNQLLGRSSGFQVGPTHRPCTKGLWMWSAPIKRFAPDGTEYNLLLLDSEGIDSYDQTGTYSTQIFSLAVLLSSMFVYNQMGGIDEAALDRLSLVTEMTKHIRVRASQKTTTADELGQFSPVFLWLLRDFYLDLNEDGRRITPREYLESALQPMPGSGKAIYAKNEIRESIRALFPDRHCFTLVRPVNEEHDLQRLDLLPMEKMRSEFRLGLDHLTKFVIERTRPKQLGSTVMTGPMLAGLTQSFLDAINAGAVPTIATSWQNVEENECRRAYDVALETYMRSFDKSTPPDLNALQEAYDKAFQASLSVYNAEAVGAGPIRSKYERQLQTALRKHFEDYKQRSSMEAELKCVKVIEGMDDKLRMACHSPNASLDQILQLLNELIVQYEKSVFGPAKWQKLVKFIQQSLEGSISDLFKKISHHAASQASSLDLKCRSLEDKLALTGRQIEAAQRESMDWKRRYEAAIADYKSSSELSAGQYASLQSKLGKSEEKRVSLAQQLEVALKEALEWQKKFEHASGDRRLVEERQRSELSALQSRCSAAEARLAAAREQADSAKEEAAEWRRKHDSVTNESRSSAERFNALRERGNKQQQMREDALRTEFASKLSQKVCFWMCVFSHLSDFHLPGHCTK</sequence>
<dbReference type="InterPro" id="IPR036543">
    <property type="entry name" value="Guanylate-bd_C_sf"/>
</dbReference>
<feature type="region of interest" description="Disordered" evidence="6">
    <location>
        <begin position="650"/>
        <end position="686"/>
    </location>
</feature>
<dbReference type="PANTHER" id="PTHR10751">
    <property type="entry name" value="GUANYLATE BINDING PROTEIN"/>
    <property type="match status" value="1"/>
</dbReference>
<dbReference type="InterPro" id="IPR003191">
    <property type="entry name" value="Guanylate-bd/ATL_C"/>
</dbReference>
<dbReference type="InterPro" id="IPR015894">
    <property type="entry name" value="Guanylate-bd_N"/>
</dbReference>
<dbReference type="Gene3D" id="3.40.50.300">
    <property type="entry name" value="P-loop containing nucleotide triphosphate hydrolases"/>
    <property type="match status" value="1"/>
</dbReference>
<evidence type="ECO:0000256" key="2">
    <source>
        <dbReference type="ARBA" id="ARBA00022801"/>
    </source>
</evidence>
<organism evidence="9">
    <name type="scientific">Selaginella moellendorffii</name>
    <name type="common">Spikemoss</name>
    <dbReference type="NCBI Taxonomy" id="88036"/>
    <lineage>
        <taxon>Eukaryota</taxon>
        <taxon>Viridiplantae</taxon>
        <taxon>Streptophyta</taxon>
        <taxon>Embryophyta</taxon>
        <taxon>Tracheophyta</taxon>
        <taxon>Lycopodiopsida</taxon>
        <taxon>Selaginellales</taxon>
        <taxon>Selaginellaceae</taxon>
        <taxon>Selaginella</taxon>
    </lineage>
</organism>
<dbReference type="KEGG" id="smo:SELMODRAFT_96594"/>
<dbReference type="SUPFAM" id="SSF48340">
    <property type="entry name" value="Interferon-induced guanylate-binding protein 1 (GBP1), C-terminal domain"/>
    <property type="match status" value="1"/>
</dbReference>
<reference evidence="8 9" key="1">
    <citation type="journal article" date="2011" name="Science">
        <title>The Selaginella genome identifies genetic changes associated with the evolution of vascular plants.</title>
        <authorList>
            <person name="Banks J.A."/>
            <person name="Nishiyama T."/>
            <person name="Hasebe M."/>
            <person name="Bowman J.L."/>
            <person name="Gribskov M."/>
            <person name="dePamphilis C."/>
            <person name="Albert V.A."/>
            <person name="Aono N."/>
            <person name="Aoyama T."/>
            <person name="Ambrose B.A."/>
            <person name="Ashton N.W."/>
            <person name="Axtell M.J."/>
            <person name="Barker E."/>
            <person name="Barker M.S."/>
            <person name="Bennetzen J.L."/>
            <person name="Bonawitz N.D."/>
            <person name="Chapple C."/>
            <person name="Cheng C."/>
            <person name="Correa L.G."/>
            <person name="Dacre M."/>
            <person name="DeBarry J."/>
            <person name="Dreyer I."/>
            <person name="Elias M."/>
            <person name="Engstrom E.M."/>
            <person name="Estelle M."/>
            <person name="Feng L."/>
            <person name="Finet C."/>
            <person name="Floyd S.K."/>
            <person name="Frommer W.B."/>
            <person name="Fujita T."/>
            <person name="Gramzow L."/>
            <person name="Gutensohn M."/>
            <person name="Harholt J."/>
            <person name="Hattori M."/>
            <person name="Heyl A."/>
            <person name="Hirai T."/>
            <person name="Hiwatashi Y."/>
            <person name="Ishikawa M."/>
            <person name="Iwata M."/>
            <person name="Karol K.G."/>
            <person name="Koehler B."/>
            <person name="Kolukisaoglu U."/>
            <person name="Kubo M."/>
            <person name="Kurata T."/>
            <person name="Lalonde S."/>
            <person name="Li K."/>
            <person name="Li Y."/>
            <person name="Litt A."/>
            <person name="Lyons E."/>
            <person name="Manning G."/>
            <person name="Maruyama T."/>
            <person name="Michael T.P."/>
            <person name="Mikami K."/>
            <person name="Miyazaki S."/>
            <person name="Morinaga S."/>
            <person name="Murata T."/>
            <person name="Mueller-Roeber B."/>
            <person name="Nelson D.R."/>
            <person name="Obara M."/>
            <person name="Oguri Y."/>
            <person name="Olmstead R.G."/>
            <person name="Onodera N."/>
            <person name="Petersen B.L."/>
            <person name="Pils B."/>
            <person name="Prigge M."/>
            <person name="Rensing S.A."/>
            <person name="Riano-Pachon D.M."/>
            <person name="Roberts A.W."/>
            <person name="Sato Y."/>
            <person name="Scheller H.V."/>
            <person name="Schulz B."/>
            <person name="Schulz C."/>
            <person name="Shakirov E.V."/>
            <person name="Shibagaki N."/>
            <person name="Shinohara N."/>
            <person name="Shippen D.E."/>
            <person name="Soerensen I."/>
            <person name="Sotooka R."/>
            <person name="Sugimoto N."/>
            <person name="Sugita M."/>
            <person name="Sumikawa N."/>
            <person name="Tanurdzic M."/>
            <person name="Theissen G."/>
            <person name="Ulvskov P."/>
            <person name="Wakazuki S."/>
            <person name="Weng J.K."/>
            <person name="Willats W.W."/>
            <person name="Wipf D."/>
            <person name="Wolf P.G."/>
            <person name="Yang L."/>
            <person name="Zimmer A.D."/>
            <person name="Zhu Q."/>
            <person name="Mitros T."/>
            <person name="Hellsten U."/>
            <person name="Loque D."/>
            <person name="Otillar R."/>
            <person name="Salamov A."/>
            <person name="Schmutz J."/>
            <person name="Shapiro H."/>
            <person name="Lindquist E."/>
            <person name="Lucas S."/>
            <person name="Rokhsar D."/>
            <person name="Grigoriev I.V."/>
        </authorList>
    </citation>
    <scope>NUCLEOTIDE SEQUENCE [LARGE SCALE GENOMIC DNA]</scope>
</reference>
<dbReference type="Proteomes" id="UP000001514">
    <property type="component" value="Unassembled WGS sequence"/>
</dbReference>
<protein>
    <recommendedName>
        <fullName evidence="7">GB1/RHD3-type G domain-containing protein</fullName>
    </recommendedName>
</protein>
<dbReference type="EMBL" id="GL377583">
    <property type="protein sequence ID" value="EFJ26960.1"/>
    <property type="molecule type" value="Genomic_DNA"/>
</dbReference>
<dbReference type="Pfam" id="PF02841">
    <property type="entry name" value="GBP_C"/>
    <property type="match status" value="1"/>
</dbReference>
<dbReference type="HOGENOM" id="CLU_014969_1_0_1"/>
<dbReference type="GO" id="GO:0003924">
    <property type="term" value="F:GTPase activity"/>
    <property type="evidence" value="ECO:0000318"/>
    <property type="project" value="GO_Central"/>
</dbReference>
<dbReference type="AlphaFoldDB" id="D8RLP6"/>
<dbReference type="SUPFAM" id="SSF52540">
    <property type="entry name" value="P-loop containing nucleoside triphosphate hydrolases"/>
    <property type="match status" value="1"/>
</dbReference>
<dbReference type="STRING" id="88036.D8RLP6"/>
<dbReference type="Pfam" id="PF02263">
    <property type="entry name" value="GBP"/>
    <property type="match status" value="1"/>
</dbReference>
<accession>D8RLP6</accession>
<keyword evidence="5" id="KW-0175">Coiled coil</keyword>
<comment type="similarity">
    <text evidence="4">Belongs to the TRAFAC class dynamin-like GTPase superfamily. GB1/RHD3 GTPase family.</text>
</comment>
<evidence type="ECO:0000256" key="4">
    <source>
        <dbReference type="PROSITE-ProRule" id="PRU01052"/>
    </source>
</evidence>
<evidence type="ECO:0000256" key="5">
    <source>
        <dbReference type="SAM" id="Coils"/>
    </source>
</evidence>
<evidence type="ECO:0000259" key="7">
    <source>
        <dbReference type="PROSITE" id="PS51715"/>
    </source>
</evidence>
<feature type="domain" description="GB1/RHD3-type G" evidence="7">
    <location>
        <begin position="74"/>
        <end position="316"/>
    </location>
</feature>
<dbReference type="PROSITE" id="PS51715">
    <property type="entry name" value="G_GB1_RHD3"/>
    <property type="match status" value="1"/>
</dbReference>
<dbReference type="InterPro" id="IPR030386">
    <property type="entry name" value="G_GB1_RHD3_dom"/>
</dbReference>
<evidence type="ECO:0000256" key="1">
    <source>
        <dbReference type="ARBA" id="ARBA00022741"/>
    </source>
</evidence>
<evidence type="ECO:0000313" key="9">
    <source>
        <dbReference type="Proteomes" id="UP000001514"/>
    </source>
</evidence>
<dbReference type="InParanoid" id="D8RLP6"/>
<gene>
    <name evidence="8" type="ORF">SELMODRAFT_96594</name>
</gene>
<dbReference type="OMA" id="FIRESEM"/>
<proteinExistence type="inferred from homology"/>
<dbReference type="InterPro" id="IPR027417">
    <property type="entry name" value="P-loop_NTPase"/>
</dbReference>
<keyword evidence="3" id="KW-0342">GTP-binding</keyword>